<comment type="caution">
    <text evidence="5">The sequence shown here is derived from an EMBL/GenBank/DDBJ whole genome shotgun (WGS) entry which is preliminary data.</text>
</comment>
<evidence type="ECO:0000256" key="1">
    <source>
        <dbReference type="ARBA" id="ARBA00022723"/>
    </source>
</evidence>
<dbReference type="Proteomes" id="UP001556196">
    <property type="component" value="Unassembled WGS sequence"/>
</dbReference>
<protein>
    <submittedName>
        <fullName evidence="5">Small ribosomal subunit Rsm22 family protein</fullName>
    </submittedName>
</protein>
<evidence type="ECO:0000313" key="5">
    <source>
        <dbReference type="EMBL" id="MEW9807005.1"/>
    </source>
</evidence>
<dbReference type="EMBL" id="JBFOCI010000003">
    <property type="protein sequence ID" value="MEW9807005.1"/>
    <property type="molecule type" value="Genomic_DNA"/>
</dbReference>
<dbReference type="PANTHER" id="PTHR13184">
    <property type="entry name" value="37S RIBOSOMAL PROTEIN S22"/>
    <property type="match status" value="1"/>
</dbReference>
<accession>A0ABV3R1P6</accession>
<keyword evidence="1" id="KW-0479">Metal-binding</keyword>
<dbReference type="InterPro" id="IPR052571">
    <property type="entry name" value="Mt_RNA_Methyltransferase"/>
</dbReference>
<evidence type="ECO:0000256" key="3">
    <source>
        <dbReference type="ARBA" id="ARBA00023004"/>
    </source>
</evidence>
<name>A0ABV3R1P6_9HYPH</name>
<evidence type="ECO:0000256" key="4">
    <source>
        <dbReference type="ARBA" id="ARBA00023014"/>
    </source>
</evidence>
<evidence type="ECO:0000256" key="2">
    <source>
        <dbReference type="ARBA" id="ARBA00022946"/>
    </source>
</evidence>
<dbReference type="PANTHER" id="PTHR13184:SF5">
    <property type="entry name" value="METHYLTRANSFERASE-LIKE PROTEIN 17, MITOCHONDRIAL"/>
    <property type="match status" value="1"/>
</dbReference>
<dbReference type="InterPro" id="IPR029063">
    <property type="entry name" value="SAM-dependent_MTases_sf"/>
</dbReference>
<reference evidence="5 6" key="1">
    <citation type="submission" date="2024-06" db="EMBL/GenBank/DDBJ databases">
        <authorList>
            <person name="Tuo L."/>
        </authorList>
    </citation>
    <scope>NUCLEOTIDE SEQUENCE [LARGE SCALE GENOMIC DNA]</scope>
    <source>
        <strain evidence="5 6">ZMM04-5</strain>
    </source>
</reference>
<keyword evidence="4" id="KW-0411">Iron-sulfur</keyword>
<sequence>MEMPPALRQAVDRFLEGTPLDQLRAASGRLTSRYRSETRDGRLHLDDGTAVKAYLAARLPATYAAVRASMANLAEAMPGLSPASLLDVGSGPGTVLWAAADCWPALERATMVEASGAAREAGRALASDAPLPAADWLAGDATGSLPAAGPADLVTLSYVLDELPPEAIGPLADRLWALTAQVLLVVEPGTPAGWRRILAVRERLVAAGAHIAAPCPHATPCPLSPPDWCHFSRRVARARVHRLTKNADVPWEDEKFIYLAASRRPVATHADRIIAAPDHAKGRVTLKLCRADGSAGTRLFSKRDGQAYKDARRRDWGDLL</sequence>
<dbReference type="SUPFAM" id="SSF53335">
    <property type="entry name" value="S-adenosyl-L-methionine-dependent methyltransferases"/>
    <property type="match status" value="1"/>
</dbReference>
<dbReference type="RefSeq" id="WP_367724126.1">
    <property type="nucleotide sequence ID" value="NZ_JBFOCI010000003.1"/>
</dbReference>
<organism evidence="5 6">
    <name type="scientific">Mesorhizobium marinum</name>
    <dbReference type="NCBI Taxonomy" id="3228790"/>
    <lineage>
        <taxon>Bacteria</taxon>
        <taxon>Pseudomonadati</taxon>
        <taxon>Pseudomonadota</taxon>
        <taxon>Alphaproteobacteria</taxon>
        <taxon>Hyphomicrobiales</taxon>
        <taxon>Phyllobacteriaceae</taxon>
        <taxon>Mesorhizobium</taxon>
    </lineage>
</organism>
<dbReference type="Pfam" id="PF09243">
    <property type="entry name" value="Rsm22"/>
    <property type="match status" value="1"/>
</dbReference>
<dbReference type="InterPro" id="IPR015324">
    <property type="entry name" value="Ribosomal_Rsm22-like"/>
</dbReference>
<keyword evidence="3" id="KW-0408">Iron</keyword>
<keyword evidence="2" id="KW-0809">Transit peptide</keyword>
<dbReference type="Gene3D" id="3.40.50.150">
    <property type="entry name" value="Vaccinia Virus protein VP39"/>
    <property type="match status" value="1"/>
</dbReference>
<keyword evidence="6" id="KW-1185">Reference proteome</keyword>
<evidence type="ECO:0000313" key="6">
    <source>
        <dbReference type="Proteomes" id="UP001556196"/>
    </source>
</evidence>
<proteinExistence type="predicted"/>
<gene>
    <name evidence="5" type="ORF">ABUE31_13520</name>
</gene>